<comment type="caution">
    <text evidence="2">The sequence shown here is derived from an EMBL/GenBank/DDBJ whole genome shotgun (WGS) entry which is preliminary data.</text>
</comment>
<name>A0AAJ0U6V2_9GAMM</name>
<reference evidence="2" key="2">
    <citation type="journal article" date="2020" name="Microorganisms">
        <title>Osmotic Adaptation and Compatible Solute Biosynthesis of Phototrophic Bacteria as Revealed from Genome Analyses.</title>
        <authorList>
            <person name="Imhoff J.F."/>
            <person name="Rahn T."/>
            <person name="Kunzel S."/>
            <person name="Keller A."/>
            <person name="Neulinger S.C."/>
        </authorList>
    </citation>
    <scope>NUCLEOTIDE SEQUENCE</scope>
    <source>
        <strain evidence="2">DSM 11080</strain>
    </source>
</reference>
<dbReference type="Gene3D" id="3.40.50.1010">
    <property type="entry name" value="5'-nuclease"/>
    <property type="match status" value="1"/>
</dbReference>
<evidence type="ECO:0000256" key="1">
    <source>
        <dbReference type="SAM" id="MobiDB-lite"/>
    </source>
</evidence>
<accession>A0AAJ0U6V2</accession>
<sequence length="120" mass="13371">MIGLDTNVLARYYVQDESDAEATRQHEMARRLIESGEPLMVAKTVLLELEWVMRGYYGFSTEEVVAALRHLMSLPQVVIEQREAVEPAIANCLSGLDRSRGGDGLSVEGAGRRGERRHQG</sequence>
<dbReference type="EMBL" id="NRSJ01000029">
    <property type="protein sequence ID" value="MBK1705880.1"/>
    <property type="molecule type" value="Genomic_DNA"/>
</dbReference>
<gene>
    <name evidence="2" type="ORF">CKO40_15295</name>
</gene>
<keyword evidence="3" id="KW-1185">Reference proteome</keyword>
<organism evidence="2 3">
    <name type="scientific">Halochromatium glycolicum</name>
    <dbReference type="NCBI Taxonomy" id="85075"/>
    <lineage>
        <taxon>Bacteria</taxon>
        <taxon>Pseudomonadati</taxon>
        <taxon>Pseudomonadota</taxon>
        <taxon>Gammaproteobacteria</taxon>
        <taxon>Chromatiales</taxon>
        <taxon>Chromatiaceae</taxon>
        <taxon>Halochromatium</taxon>
    </lineage>
</organism>
<dbReference type="Proteomes" id="UP001296776">
    <property type="component" value="Unassembled WGS sequence"/>
</dbReference>
<dbReference type="CDD" id="cd18683">
    <property type="entry name" value="PIN_VapC-like"/>
    <property type="match status" value="1"/>
</dbReference>
<dbReference type="RefSeq" id="WP_200347147.1">
    <property type="nucleotide sequence ID" value="NZ_NRSJ01000029.1"/>
</dbReference>
<feature type="region of interest" description="Disordered" evidence="1">
    <location>
        <begin position="97"/>
        <end position="120"/>
    </location>
</feature>
<reference evidence="2" key="1">
    <citation type="submission" date="2017-08" db="EMBL/GenBank/DDBJ databases">
        <authorList>
            <person name="Imhoff J.F."/>
            <person name="Rahn T."/>
            <person name="Kuenzel S."/>
            <person name="Neulinger S.C."/>
        </authorList>
    </citation>
    <scope>NUCLEOTIDE SEQUENCE</scope>
    <source>
        <strain evidence="2">DSM 11080</strain>
    </source>
</reference>
<feature type="compositionally biased region" description="Basic and acidic residues" evidence="1">
    <location>
        <begin position="110"/>
        <end position="120"/>
    </location>
</feature>
<proteinExistence type="predicted"/>
<dbReference type="InterPro" id="IPR029060">
    <property type="entry name" value="PIN-like_dom_sf"/>
</dbReference>
<dbReference type="AlphaFoldDB" id="A0AAJ0U6V2"/>
<protein>
    <recommendedName>
        <fullName evidence="4">PIN domain-containing protein</fullName>
    </recommendedName>
</protein>
<evidence type="ECO:0000313" key="3">
    <source>
        <dbReference type="Proteomes" id="UP001296776"/>
    </source>
</evidence>
<evidence type="ECO:0000313" key="2">
    <source>
        <dbReference type="EMBL" id="MBK1705880.1"/>
    </source>
</evidence>
<dbReference type="SUPFAM" id="SSF88723">
    <property type="entry name" value="PIN domain-like"/>
    <property type="match status" value="1"/>
</dbReference>
<evidence type="ECO:0008006" key="4">
    <source>
        <dbReference type="Google" id="ProtNLM"/>
    </source>
</evidence>